<evidence type="ECO:0000313" key="1">
    <source>
        <dbReference type="EMBL" id="KAJ6387886.1"/>
    </source>
</evidence>
<reference evidence="1" key="2">
    <citation type="journal article" date="2023" name="Int. J. Mol. Sci.">
        <title>De Novo Assembly and Annotation of 11 Diverse Shrub Willow (Salix) Genomes Reveals Novel Gene Organization in Sex-Linked Regions.</title>
        <authorList>
            <person name="Hyden B."/>
            <person name="Feng K."/>
            <person name="Yates T.B."/>
            <person name="Jawdy S."/>
            <person name="Cereghino C."/>
            <person name="Smart L.B."/>
            <person name="Muchero W."/>
        </authorList>
    </citation>
    <scope>NUCLEOTIDE SEQUENCE</scope>
    <source>
        <tissue evidence="1">Shoot tip</tissue>
    </source>
</reference>
<sequence length="24" mass="2637">MLLNGNASLVKTDCCESGLRSLRR</sequence>
<comment type="caution">
    <text evidence="1">The sequence shown here is derived from an EMBL/GenBank/DDBJ whole genome shotgun (WGS) entry which is preliminary data.</text>
</comment>
<dbReference type="Proteomes" id="UP001141253">
    <property type="component" value="Chromosome 3"/>
</dbReference>
<organism evidence="1 2">
    <name type="scientific">Salix suchowensis</name>
    <dbReference type="NCBI Taxonomy" id="1278906"/>
    <lineage>
        <taxon>Eukaryota</taxon>
        <taxon>Viridiplantae</taxon>
        <taxon>Streptophyta</taxon>
        <taxon>Embryophyta</taxon>
        <taxon>Tracheophyta</taxon>
        <taxon>Spermatophyta</taxon>
        <taxon>Magnoliopsida</taxon>
        <taxon>eudicotyledons</taxon>
        <taxon>Gunneridae</taxon>
        <taxon>Pentapetalae</taxon>
        <taxon>rosids</taxon>
        <taxon>fabids</taxon>
        <taxon>Malpighiales</taxon>
        <taxon>Salicaceae</taxon>
        <taxon>Saliceae</taxon>
        <taxon>Salix</taxon>
    </lineage>
</organism>
<gene>
    <name evidence="1" type="ORF">OIU77_026450</name>
</gene>
<evidence type="ECO:0000313" key="2">
    <source>
        <dbReference type="Proteomes" id="UP001141253"/>
    </source>
</evidence>
<keyword evidence="2" id="KW-1185">Reference proteome</keyword>
<name>A0ABQ9BNW7_9ROSI</name>
<proteinExistence type="predicted"/>
<dbReference type="EMBL" id="JAPFFI010000007">
    <property type="protein sequence ID" value="KAJ6387886.1"/>
    <property type="molecule type" value="Genomic_DNA"/>
</dbReference>
<reference evidence="1" key="1">
    <citation type="submission" date="2022-10" db="EMBL/GenBank/DDBJ databases">
        <authorList>
            <person name="Hyden B.L."/>
            <person name="Feng K."/>
            <person name="Yates T."/>
            <person name="Jawdy S."/>
            <person name="Smart L.B."/>
            <person name="Muchero W."/>
        </authorList>
    </citation>
    <scope>NUCLEOTIDE SEQUENCE</scope>
    <source>
        <tissue evidence="1">Shoot tip</tissue>
    </source>
</reference>
<protein>
    <submittedName>
        <fullName evidence="1">Uncharacterized protein</fullName>
    </submittedName>
</protein>
<accession>A0ABQ9BNW7</accession>